<accession>A0AAX3BDN6</accession>
<evidence type="ECO:0000256" key="3">
    <source>
        <dbReference type="ARBA" id="ARBA00022777"/>
    </source>
</evidence>
<organism evidence="6 7">
    <name type="scientific">Thermospira aquatica</name>
    <dbReference type="NCBI Taxonomy" id="2828656"/>
    <lineage>
        <taxon>Bacteria</taxon>
        <taxon>Pseudomonadati</taxon>
        <taxon>Spirochaetota</taxon>
        <taxon>Spirochaetia</taxon>
        <taxon>Brevinematales</taxon>
        <taxon>Thermospiraceae</taxon>
        <taxon>Thermospira</taxon>
    </lineage>
</organism>
<dbReference type="GO" id="GO:0004674">
    <property type="term" value="F:protein serine/threonine kinase activity"/>
    <property type="evidence" value="ECO:0007669"/>
    <property type="project" value="UniProtKB-KW"/>
</dbReference>
<dbReference type="Proteomes" id="UP001056539">
    <property type="component" value="Chromosome"/>
</dbReference>
<dbReference type="GO" id="GO:0005524">
    <property type="term" value="F:ATP binding"/>
    <property type="evidence" value="ECO:0007669"/>
    <property type="project" value="UniProtKB-KW"/>
</dbReference>
<protein>
    <submittedName>
        <fullName evidence="6">Serine/threonine protein kinase</fullName>
    </submittedName>
</protein>
<dbReference type="PANTHER" id="PTHR43289:SF6">
    <property type="entry name" value="SERINE_THREONINE-PROTEIN KINASE NEKL-3"/>
    <property type="match status" value="1"/>
</dbReference>
<keyword evidence="1" id="KW-0808">Transferase</keyword>
<dbReference type="PROSITE" id="PS50011">
    <property type="entry name" value="PROTEIN_KINASE_DOM"/>
    <property type="match status" value="1"/>
</dbReference>
<keyword evidence="4" id="KW-0067">ATP-binding</keyword>
<evidence type="ECO:0000259" key="5">
    <source>
        <dbReference type="PROSITE" id="PS50011"/>
    </source>
</evidence>
<evidence type="ECO:0000256" key="2">
    <source>
        <dbReference type="ARBA" id="ARBA00022741"/>
    </source>
</evidence>
<feature type="domain" description="Protein kinase" evidence="5">
    <location>
        <begin position="11"/>
        <end position="215"/>
    </location>
</feature>
<dbReference type="SMART" id="SM00220">
    <property type="entry name" value="S_TKc"/>
    <property type="match status" value="1"/>
</dbReference>
<keyword evidence="2" id="KW-0547">Nucleotide-binding</keyword>
<dbReference type="AlphaFoldDB" id="A0AAX3BDN6"/>
<proteinExistence type="predicted"/>
<evidence type="ECO:0000256" key="1">
    <source>
        <dbReference type="ARBA" id="ARBA00022679"/>
    </source>
</evidence>
<evidence type="ECO:0000256" key="4">
    <source>
        <dbReference type="ARBA" id="ARBA00022840"/>
    </source>
</evidence>
<reference evidence="6" key="2">
    <citation type="submission" date="2022-06" db="EMBL/GenBank/DDBJ databases">
        <title>Thermospira aquatica gen. nov., sp. nov.</title>
        <authorList>
            <person name="Ben Ali Gam Z."/>
            <person name="Labat M."/>
        </authorList>
    </citation>
    <scope>NUCLEOTIDE SEQUENCE</scope>
    <source>
        <strain evidence="6">F1F22</strain>
    </source>
</reference>
<keyword evidence="6" id="KW-0723">Serine/threonine-protein kinase</keyword>
<evidence type="ECO:0000313" key="7">
    <source>
        <dbReference type="Proteomes" id="UP001056539"/>
    </source>
</evidence>
<keyword evidence="3 6" id="KW-0418">Kinase</keyword>
<dbReference type="PROSITE" id="PS00108">
    <property type="entry name" value="PROTEIN_KINASE_ST"/>
    <property type="match status" value="1"/>
</dbReference>
<keyword evidence="7" id="KW-1185">Reference proteome</keyword>
<dbReference type="KEGG" id="taqu:KDW03_00970"/>
<name>A0AAX3BDN6_9SPIR</name>
<dbReference type="Gene3D" id="1.10.510.10">
    <property type="entry name" value="Transferase(Phosphotransferase) domain 1"/>
    <property type="match status" value="1"/>
</dbReference>
<dbReference type="InterPro" id="IPR000719">
    <property type="entry name" value="Prot_kinase_dom"/>
</dbReference>
<dbReference type="SUPFAM" id="SSF56112">
    <property type="entry name" value="Protein kinase-like (PK-like)"/>
    <property type="match status" value="1"/>
</dbReference>
<dbReference type="EMBL" id="CP073355">
    <property type="protein sequence ID" value="URA10407.1"/>
    <property type="molecule type" value="Genomic_DNA"/>
</dbReference>
<reference evidence="6" key="1">
    <citation type="submission" date="2021-04" db="EMBL/GenBank/DDBJ databases">
        <authorList>
            <person name="Postec A."/>
        </authorList>
    </citation>
    <scope>NUCLEOTIDE SEQUENCE</scope>
    <source>
        <strain evidence="6">F1F22</strain>
    </source>
</reference>
<gene>
    <name evidence="6" type="ORF">KDW03_00970</name>
</gene>
<evidence type="ECO:0000313" key="6">
    <source>
        <dbReference type="EMBL" id="URA10407.1"/>
    </source>
</evidence>
<dbReference type="RefSeq" id="WP_271435537.1">
    <property type="nucleotide sequence ID" value="NZ_CP073355.1"/>
</dbReference>
<dbReference type="CDD" id="cd14014">
    <property type="entry name" value="STKc_PknB_like"/>
    <property type="match status" value="1"/>
</dbReference>
<dbReference type="InterPro" id="IPR008271">
    <property type="entry name" value="Ser/Thr_kinase_AS"/>
</dbReference>
<dbReference type="Pfam" id="PF00069">
    <property type="entry name" value="Pkinase"/>
    <property type="match status" value="1"/>
</dbReference>
<dbReference type="InterPro" id="IPR011009">
    <property type="entry name" value="Kinase-like_dom_sf"/>
</dbReference>
<sequence length="215" mass="24613">MRPLEPLSRDHEIISLITETERSRVLLARRKSDNLEVVVKSLRSNINKPEDFLRIRREYGMLMELAIDGVVKIYDLMELDGSPALVLEYFKGITLQQFLEKYKDGLSLKTFFPIAMHIVSTLSEVHKRGILHLDIKPSNILIAKNRVCLTDFGISRQISGENLFLLEGTLPYMAPEQTGKTSFPIDRRSDLYSLGVVFYEMISGTPVPRLSLTWL</sequence>
<dbReference type="PANTHER" id="PTHR43289">
    <property type="entry name" value="MITOGEN-ACTIVATED PROTEIN KINASE KINASE KINASE 20-RELATED"/>
    <property type="match status" value="1"/>
</dbReference>